<dbReference type="EC" id="5.4.99.25" evidence="1"/>
<dbReference type="EMBL" id="JBJURJ010000001">
    <property type="protein sequence ID" value="MFM9327064.1"/>
    <property type="molecule type" value="Genomic_DNA"/>
</dbReference>
<gene>
    <name evidence="1" type="primary">truB</name>
    <name evidence="1" type="ORF">ACI1P1_02010</name>
</gene>
<protein>
    <submittedName>
        <fullName evidence="1">tRNA pseudouridine(55) synthase TruB</fullName>
        <ecNumber evidence="1">5.4.99.25</ecNumber>
    </submittedName>
</protein>
<organism evidence="1 2">
    <name type="scientific">Paenibacillus mesotrionivorans</name>
    <dbReference type="NCBI Taxonomy" id="3160968"/>
    <lineage>
        <taxon>Bacteria</taxon>
        <taxon>Bacillati</taxon>
        <taxon>Bacillota</taxon>
        <taxon>Bacilli</taxon>
        <taxon>Bacillales</taxon>
        <taxon>Paenibacillaceae</taxon>
        <taxon>Paenibacillus</taxon>
    </lineage>
</organism>
<dbReference type="Proteomes" id="UP001631969">
    <property type="component" value="Unassembled WGS sequence"/>
</dbReference>
<keyword evidence="1" id="KW-0413">Isomerase</keyword>
<name>A0ACC7NQW3_9BACL</name>
<accession>A0ACC7NQW3</accession>
<proteinExistence type="predicted"/>
<evidence type="ECO:0000313" key="2">
    <source>
        <dbReference type="Proteomes" id="UP001631969"/>
    </source>
</evidence>
<sequence>MSLEGVLPIWKPVQFTSHDVVAKARGILKMKRIGHTGTLDPMVTGVLPLCLGRATRLVEYIQEMPKEYEAKLVIGLATDTEDLTGSVIERVDQVTVNEQQIQEVMDRFTGVIEQIPPMYSAVKVDGKRLYELARGGEVVERQPRQVTIHSIHILSVKLDVSEPEIVFRVRCSKGTYIRTLCSDIGRALGYPAVMAELVRTGTGGLTRAQCVTLEELAEAKQHGDGALAQWLIPADQAISFFPAVEVGGEAAVHARQGKKIRLAADEAAKQPDMELPLQMRRLKRVYGPGADFLGLFRLEEDDRTLAAEKVFLPEA</sequence>
<reference evidence="1" key="1">
    <citation type="submission" date="2024-12" db="EMBL/GenBank/DDBJ databases">
        <authorList>
            <person name="Wu N."/>
        </authorList>
    </citation>
    <scope>NUCLEOTIDE SEQUENCE</scope>
    <source>
        <strain evidence="1">P15</strain>
    </source>
</reference>
<comment type="caution">
    <text evidence="1">The sequence shown here is derived from an EMBL/GenBank/DDBJ whole genome shotgun (WGS) entry which is preliminary data.</text>
</comment>
<evidence type="ECO:0000313" key="1">
    <source>
        <dbReference type="EMBL" id="MFM9327064.1"/>
    </source>
</evidence>
<keyword evidence="2" id="KW-1185">Reference proteome</keyword>